<dbReference type="Proteomes" id="UP001213799">
    <property type="component" value="Unassembled WGS sequence"/>
</dbReference>
<keyword evidence="2" id="KW-1133">Transmembrane helix</keyword>
<dbReference type="AlphaFoldDB" id="A0AAD6E7G0"/>
<reference evidence="3" key="2">
    <citation type="submission" date="2023-01" db="EMBL/GenBank/DDBJ databases">
        <authorList>
            <person name="Petersen C."/>
        </authorList>
    </citation>
    <scope>NUCLEOTIDE SEQUENCE</scope>
    <source>
        <strain evidence="3">IBT 12815</strain>
    </source>
</reference>
<protein>
    <submittedName>
        <fullName evidence="3">Uncharacterized protein</fullName>
    </submittedName>
</protein>
<keyword evidence="2" id="KW-0472">Membrane</keyword>
<comment type="caution">
    <text evidence="3">The sequence shown here is derived from an EMBL/GenBank/DDBJ whole genome shotgun (WGS) entry which is preliminary data.</text>
</comment>
<keyword evidence="4" id="KW-1185">Reference proteome</keyword>
<sequence length="120" mass="13228">MNSLKPSTTLRILSRMTGVISFGAILLWTLERYMEEGTLLGRIWTKGSGNNPPVMPSSLLTTVPATIPAAVKESPNTHNPSGLYPTSRIKPPDQVKCAKKQTLGSSWELRLNRNNFGFED</sequence>
<organism evidence="3 4">
    <name type="scientific">Penicillium hordei</name>
    <dbReference type="NCBI Taxonomy" id="40994"/>
    <lineage>
        <taxon>Eukaryota</taxon>
        <taxon>Fungi</taxon>
        <taxon>Dikarya</taxon>
        <taxon>Ascomycota</taxon>
        <taxon>Pezizomycotina</taxon>
        <taxon>Eurotiomycetes</taxon>
        <taxon>Eurotiomycetidae</taxon>
        <taxon>Eurotiales</taxon>
        <taxon>Aspergillaceae</taxon>
        <taxon>Penicillium</taxon>
    </lineage>
</organism>
<reference evidence="3" key="1">
    <citation type="journal article" date="2023" name="IMA Fungus">
        <title>Comparative genomic study of the Penicillium genus elucidates a diverse pangenome and 15 lateral gene transfer events.</title>
        <authorList>
            <person name="Petersen C."/>
            <person name="Sorensen T."/>
            <person name="Nielsen M.R."/>
            <person name="Sondergaard T.E."/>
            <person name="Sorensen J.L."/>
            <person name="Fitzpatrick D.A."/>
            <person name="Frisvad J.C."/>
            <person name="Nielsen K.L."/>
        </authorList>
    </citation>
    <scope>NUCLEOTIDE SEQUENCE</scope>
    <source>
        <strain evidence="3">IBT 12815</strain>
    </source>
</reference>
<feature type="transmembrane region" description="Helical" evidence="2">
    <location>
        <begin position="12"/>
        <end position="30"/>
    </location>
</feature>
<evidence type="ECO:0000313" key="4">
    <source>
        <dbReference type="Proteomes" id="UP001213799"/>
    </source>
</evidence>
<evidence type="ECO:0000313" key="3">
    <source>
        <dbReference type="EMBL" id="KAJ5603110.1"/>
    </source>
</evidence>
<name>A0AAD6E7G0_9EURO</name>
<proteinExistence type="predicted"/>
<dbReference type="RefSeq" id="XP_056752908.1">
    <property type="nucleotide sequence ID" value="XM_056897123.1"/>
</dbReference>
<keyword evidence="2" id="KW-0812">Transmembrane</keyword>
<accession>A0AAD6E7G0</accession>
<dbReference type="GeneID" id="81587365"/>
<gene>
    <name evidence="3" type="ORF">N7537_006066</name>
</gene>
<feature type="region of interest" description="Disordered" evidence="1">
    <location>
        <begin position="70"/>
        <end position="91"/>
    </location>
</feature>
<evidence type="ECO:0000256" key="2">
    <source>
        <dbReference type="SAM" id="Phobius"/>
    </source>
</evidence>
<evidence type="ECO:0000256" key="1">
    <source>
        <dbReference type="SAM" id="MobiDB-lite"/>
    </source>
</evidence>
<dbReference type="EMBL" id="JAQJAE010000003">
    <property type="protein sequence ID" value="KAJ5603110.1"/>
    <property type="molecule type" value="Genomic_DNA"/>
</dbReference>